<evidence type="ECO:0000313" key="4">
    <source>
        <dbReference type="Proteomes" id="UP000269883"/>
    </source>
</evidence>
<dbReference type="PROSITE" id="PS50005">
    <property type="entry name" value="TPR"/>
    <property type="match status" value="2"/>
</dbReference>
<feature type="repeat" description="TPR" evidence="1">
    <location>
        <begin position="139"/>
        <end position="172"/>
    </location>
</feature>
<dbReference type="KEGG" id="dfl:DFE_0425"/>
<dbReference type="Gene3D" id="1.25.40.10">
    <property type="entry name" value="Tetratricopeptide repeat domain"/>
    <property type="match status" value="2"/>
</dbReference>
<keyword evidence="4" id="KW-1185">Reference proteome</keyword>
<dbReference type="OrthoDB" id="5469953at2"/>
<dbReference type="AlphaFoldDB" id="A0A2Z6AV92"/>
<organism evidence="3 4">
    <name type="scientific">Desulfovibrio ferrophilus</name>
    <dbReference type="NCBI Taxonomy" id="241368"/>
    <lineage>
        <taxon>Bacteria</taxon>
        <taxon>Pseudomonadati</taxon>
        <taxon>Thermodesulfobacteriota</taxon>
        <taxon>Desulfovibrionia</taxon>
        <taxon>Desulfovibrionales</taxon>
        <taxon>Desulfovibrionaceae</taxon>
        <taxon>Desulfovibrio</taxon>
    </lineage>
</organism>
<dbReference type="EMBL" id="AP017378">
    <property type="protein sequence ID" value="BBD07151.1"/>
    <property type="molecule type" value="Genomic_DNA"/>
</dbReference>
<feature type="region of interest" description="Disordered" evidence="2">
    <location>
        <begin position="264"/>
        <end position="291"/>
    </location>
</feature>
<dbReference type="InterPro" id="IPR019734">
    <property type="entry name" value="TPR_rpt"/>
</dbReference>
<keyword evidence="1" id="KW-0802">TPR repeat</keyword>
<dbReference type="Pfam" id="PF13414">
    <property type="entry name" value="TPR_11"/>
    <property type="match status" value="1"/>
</dbReference>
<accession>A0A2Z6AV92</accession>
<evidence type="ECO:0000313" key="3">
    <source>
        <dbReference type="EMBL" id="BBD07151.1"/>
    </source>
</evidence>
<feature type="repeat" description="TPR" evidence="1">
    <location>
        <begin position="177"/>
        <end position="210"/>
    </location>
</feature>
<evidence type="ECO:0000256" key="1">
    <source>
        <dbReference type="PROSITE-ProRule" id="PRU00339"/>
    </source>
</evidence>
<dbReference type="Proteomes" id="UP000269883">
    <property type="component" value="Chromosome"/>
</dbReference>
<reference evidence="3 4" key="1">
    <citation type="journal article" date="2018" name="Sci. Adv.">
        <title>Multi-heme cytochromes provide a pathway for survival in energy-limited environments.</title>
        <authorList>
            <person name="Deng X."/>
            <person name="Dohmae N."/>
            <person name="Nealson K.H."/>
            <person name="Hashimoto K."/>
            <person name="Okamoto A."/>
        </authorList>
    </citation>
    <scope>NUCLEOTIDE SEQUENCE [LARGE SCALE GENOMIC DNA]</scope>
    <source>
        <strain evidence="3 4">IS5</strain>
    </source>
</reference>
<feature type="region of interest" description="Disordered" evidence="2">
    <location>
        <begin position="1"/>
        <end position="22"/>
    </location>
</feature>
<proteinExistence type="predicted"/>
<dbReference type="InterPro" id="IPR011990">
    <property type="entry name" value="TPR-like_helical_dom_sf"/>
</dbReference>
<dbReference type="SUPFAM" id="SSF48452">
    <property type="entry name" value="TPR-like"/>
    <property type="match status" value="1"/>
</dbReference>
<sequence length="291" mass="33741">MSEDKNTQQHPKERQIDHGADQKIKGVFSTQTVQRVGTGTTTRKTVKKTFWMVDEQEACIEIQPLNINYIPSGPKRKVPKEDFLEKFSPEPEFYVSTVFPKMKELTETVDKGDKHREKGETFSAELEYEQAINLDEDNVRANFGLGLTYLERGDDSKANDIFERLVKLDAAFETEHKHLFNEFGINLRKNKMYEQSVDYYERAMELSTTDENLHYNIARAYYEREQFGECALHLKMAIDMNKDFAEAAQFLKFLQDNKLVDEDGNTRNGVAKPVTKKKAKKNSDTNYSMDV</sequence>
<name>A0A2Z6AV92_9BACT</name>
<gene>
    <name evidence="3" type="ORF">DFE_0425</name>
</gene>
<dbReference type="SMART" id="SM00028">
    <property type="entry name" value="TPR"/>
    <property type="match status" value="3"/>
</dbReference>
<dbReference type="RefSeq" id="WP_126376103.1">
    <property type="nucleotide sequence ID" value="NZ_AP017378.1"/>
</dbReference>
<evidence type="ECO:0000256" key="2">
    <source>
        <dbReference type="SAM" id="MobiDB-lite"/>
    </source>
</evidence>
<protein>
    <submittedName>
        <fullName evidence="3">TPR repeat-containing protein</fullName>
    </submittedName>
</protein>